<keyword evidence="6 7" id="KW-0804">Transcription</keyword>
<dbReference type="PANTHER" id="PTHR35786:SF1">
    <property type="entry name" value="REDOX-SENSING TRANSCRIPTIONAL REPRESSOR REX 1"/>
    <property type="match status" value="1"/>
</dbReference>
<protein>
    <recommendedName>
        <fullName evidence="7">Redox-sensing transcriptional repressor Rex</fullName>
    </recommendedName>
</protein>
<comment type="subunit">
    <text evidence="7">Homodimer.</text>
</comment>
<dbReference type="NCBIfam" id="NF003996">
    <property type="entry name" value="PRK05472.2-5"/>
    <property type="match status" value="1"/>
</dbReference>
<name>A0A5C5YU87_9BACT</name>
<dbReference type="SUPFAM" id="SSF51735">
    <property type="entry name" value="NAD(P)-binding Rossmann-fold domains"/>
    <property type="match status" value="1"/>
</dbReference>
<reference evidence="9 10" key="1">
    <citation type="submission" date="2019-02" db="EMBL/GenBank/DDBJ databases">
        <title>Deep-cultivation of Planctomycetes and their phenomic and genomic characterization uncovers novel biology.</title>
        <authorList>
            <person name="Wiegand S."/>
            <person name="Jogler M."/>
            <person name="Boedeker C."/>
            <person name="Pinto D."/>
            <person name="Vollmers J."/>
            <person name="Rivas-Marin E."/>
            <person name="Kohn T."/>
            <person name="Peeters S.H."/>
            <person name="Heuer A."/>
            <person name="Rast P."/>
            <person name="Oberbeckmann S."/>
            <person name="Bunk B."/>
            <person name="Jeske O."/>
            <person name="Meyerdierks A."/>
            <person name="Storesund J.E."/>
            <person name="Kallscheuer N."/>
            <person name="Luecker S."/>
            <person name="Lage O.M."/>
            <person name="Pohl T."/>
            <person name="Merkel B.J."/>
            <person name="Hornburger P."/>
            <person name="Mueller R.-W."/>
            <person name="Bruemmer F."/>
            <person name="Labrenz M."/>
            <person name="Spormann A.M."/>
            <person name="Op Den Camp H."/>
            <person name="Overmann J."/>
            <person name="Amann R."/>
            <person name="Jetten M.S.M."/>
            <person name="Mascher T."/>
            <person name="Medema M.H."/>
            <person name="Devos D.P."/>
            <person name="Kaster A.-K."/>
            <person name="Ovreas L."/>
            <person name="Rohde M."/>
            <person name="Galperin M.Y."/>
            <person name="Jogler C."/>
        </authorList>
    </citation>
    <scope>NUCLEOTIDE SEQUENCE [LARGE SCALE GENOMIC DNA]</scope>
    <source>
        <strain evidence="9 10">Pla123a</strain>
    </source>
</reference>
<keyword evidence="4 7" id="KW-0520">NAD</keyword>
<proteinExistence type="inferred from homology"/>
<evidence type="ECO:0000256" key="3">
    <source>
        <dbReference type="ARBA" id="ARBA00023015"/>
    </source>
</evidence>
<dbReference type="GO" id="GO:0003677">
    <property type="term" value="F:DNA binding"/>
    <property type="evidence" value="ECO:0007669"/>
    <property type="project" value="UniProtKB-UniRule"/>
</dbReference>
<feature type="DNA-binding region" description="H-T-H motif" evidence="7">
    <location>
        <begin position="61"/>
        <end position="100"/>
    </location>
</feature>
<evidence type="ECO:0000259" key="8">
    <source>
        <dbReference type="SMART" id="SM00881"/>
    </source>
</evidence>
<dbReference type="Pfam" id="PF06971">
    <property type="entry name" value="Put_DNA-bind_N"/>
    <property type="match status" value="1"/>
</dbReference>
<dbReference type="InterPro" id="IPR036390">
    <property type="entry name" value="WH_DNA-bd_sf"/>
</dbReference>
<evidence type="ECO:0000256" key="2">
    <source>
        <dbReference type="ARBA" id="ARBA00022491"/>
    </source>
</evidence>
<dbReference type="Pfam" id="PF02629">
    <property type="entry name" value="CoA_binding"/>
    <property type="match status" value="1"/>
</dbReference>
<evidence type="ECO:0000313" key="10">
    <source>
        <dbReference type="Proteomes" id="UP000318478"/>
    </source>
</evidence>
<dbReference type="InterPro" id="IPR022876">
    <property type="entry name" value="Tscrpt_rep_Rex"/>
</dbReference>
<keyword evidence="2 7" id="KW-0678">Repressor</keyword>
<comment type="subcellular location">
    <subcellularLocation>
        <location evidence="7">Cytoplasm</location>
    </subcellularLocation>
</comment>
<feature type="domain" description="CoA-binding" evidence="8">
    <location>
        <begin position="124"/>
        <end position="225"/>
    </location>
</feature>
<keyword evidence="3 7" id="KW-0805">Transcription regulation</keyword>
<comment type="caution">
    <text evidence="9">The sequence shown here is derived from an EMBL/GenBank/DDBJ whole genome shotgun (WGS) entry which is preliminary data.</text>
</comment>
<evidence type="ECO:0000256" key="1">
    <source>
        <dbReference type="ARBA" id="ARBA00022490"/>
    </source>
</evidence>
<organism evidence="9 10">
    <name type="scientific">Posidoniimonas polymericola</name>
    <dbReference type="NCBI Taxonomy" id="2528002"/>
    <lineage>
        <taxon>Bacteria</taxon>
        <taxon>Pseudomonadati</taxon>
        <taxon>Planctomycetota</taxon>
        <taxon>Planctomycetia</taxon>
        <taxon>Pirellulales</taxon>
        <taxon>Lacipirellulaceae</taxon>
        <taxon>Posidoniimonas</taxon>
    </lineage>
</organism>
<dbReference type="NCBIfam" id="NF003994">
    <property type="entry name" value="PRK05472.2-3"/>
    <property type="match status" value="1"/>
</dbReference>
<evidence type="ECO:0000256" key="4">
    <source>
        <dbReference type="ARBA" id="ARBA00023027"/>
    </source>
</evidence>
<dbReference type="Proteomes" id="UP000318478">
    <property type="component" value="Unassembled WGS sequence"/>
</dbReference>
<dbReference type="InterPro" id="IPR036291">
    <property type="entry name" value="NAD(P)-bd_dom_sf"/>
</dbReference>
<dbReference type="InterPro" id="IPR058236">
    <property type="entry name" value="Rex_actinobacterial-type"/>
</dbReference>
<dbReference type="InterPro" id="IPR009718">
    <property type="entry name" value="Rex_DNA-bd_C_dom"/>
</dbReference>
<dbReference type="Gene3D" id="1.10.10.10">
    <property type="entry name" value="Winged helix-like DNA-binding domain superfamily/Winged helix DNA-binding domain"/>
    <property type="match status" value="1"/>
</dbReference>
<keyword evidence="1 7" id="KW-0963">Cytoplasm</keyword>
<dbReference type="GO" id="GO:0005737">
    <property type="term" value="C:cytoplasm"/>
    <property type="evidence" value="ECO:0007669"/>
    <property type="project" value="UniProtKB-SubCell"/>
</dbReference>
<evidence type="ECO:0000256" key="6">
    <source>
        <dbReference type="ARBA" id="ARBA00023163"/>
    </source>
</evidence>
<dbReference type="HAMAP" id="MF_01131">
    <property type="entry name" value="Rex"/>
    <property type="match status" value="1"/>
</dbReference>
<dbReference type="NCBIfam" id="NF003995">
    <property type="entry name" value="PRK05472.2-4"/>
    <property type="match status" value="1"/>
</dbReference>
<accession>A0A5C5YU87</accession>
<comment type="similarity">
    <text evidence="7">Belongs to the transcriptional regulatory Rex family.</text>
</comment>
<gene>
    <name evidence="7 9" type="primary">rex</name>
    <name evidence="9" type="ORF">Pla123a_13720</name>
</gene>
<evidence type="ECO:0000256" key="5">
    <source>
        <dbReference type="ARBA" id="ARBA00023125"/>
    </source>
</evidence>
<comment type="function">
    <text evidence="7">Modulates transcription in response to changes in cellular NADH/NAD(+) redox state.</text>
</comment>
<dbReference type="NCBIfam" id="NF003989">
    <property type="entry name" value="PRK05472.1-3"/>
    <property type="match status" value="1"/>
</dbReference>
<dbReference type="Gene3D" id="3.40.50.720">
    <property type="entry name" value="NAD(P)-binding Rossmann-like Domain"/>
    <property type="match status" value="1"/>
</dbReference>
<evidence type="ECO:0000256" key="7">
    <source>
        <dbReference type="HAMAP-Rule" id="MF_01131"/>
    </source>
</evidence>
<evidence type="ECO:0000313" key="9">
    <source>
        <dbReference type="EMBL" id="TWT78579.1"/>
    </source>
</evidence>
<keyword evidence="5 7" id="KW-0238">DNA-binding</keyword>
<feature type="binding site" evidence="7">
    <location>
        <begin position="135"/>
        <end position="140"/>
    </location>
    <ligand>
        <name>NAD(+)</name>
        <dbReference type="ChEBI" id="CHEBI:57540"/>
    </ligand>
</feature>
<dbReference type="InterPro" id="IPR036388">
    <property type="entry name" value="WH-like_DNA-bd_sf"/>
</dbReference>
<dbReference type="InterPro" id="IPR003781">
    <property type="entry name" value="CoA-bd"/>
</dbReference>
<keyword evidence="10" id="KW-1185">Reference proteome</keyword>
<dbReference type="EMBL" id="SJPO01000002">
    <property type="protein sequence ID" value="TWT78579.1"/>
    <property type="molecule type" value="Genomic_DNA"/>
</dbReference>
<dbReference type="GO" id="GO:0045892">
    <property type="term" value="P:negative regulation of DNA-templated transcription"/>
    <property type="evidence" value="ECO:0007669"/>
    <property type="project" value="InterPro"/>
</dbReference>
<dbReference type="GO" id="GO:0051775">
    <property type="term" value="P:response to redox state"/>
    <property type="evidence" value="ECO:0007669"/>
    <property type="project" value="InterPro"/>
</dbReference>
<dbReference type="NCBIfam" id="NF003992">
    <property type="entry name" value="PRK05472.2-1"/>
    <property type="match status" value="1"/>
</dbReference>
<sequence>MSIWLAFSPIRPYKYPRGGSLAPAAESHRLAPNDFLSSPKRKPGAVDPESVPKAVVSRLSLYLRELQHLLRDEQATVSSSQLGQLLGFSDAQVRKDLAYFGHFGHPGIGYRCDELVSAIRSILGTDREWTIAMVGAGNLGRALLGYRGFASQGFRIVAAFDEAADRVHQTIEGVEVYPMTRLDEVVRDRAISFGLVAVPAAAAQGVADRLIASGVSGILNFAPVMLNLPSGVSIVSVDLATELERLSFSVANRGGEKPAEPAPEKPL</sequence>
<dbReference type="NCBIfam" id="NF003993">
    <property type="entry name" value="PRK05472.2-2"/>
    <property type="match status" value="1"/>
</dbReference>
<dbReference type="SUPFAM" id="SSF46785">
    <property type="entry name" value="Winged helix' DNA-binding domain"/>
    <property type="match status" value="1"/>
</dbReference>
<dbReference type="PANTHER" id="PTHR35786">
    <property type="entry name" value="REDOX-SENSING TRANSCRIPTIONAL REPRESSOR REX"/>
    <property type="match status" value="1"/>
</dbReference>
<dbReference type="AlphaFoldDB" id="A0A5C5YU87"/>
<dbReference type="GO" id="GO:0003700">
    <property type="term" value="F:DNA-binding transcription factor activity"/>
    <property type="evidence" value="ECO:0007669"/>
    <property type="project" value="UniProtKB-UniRule"/>
</dbReference>
<dbReference type="SMART" id="SM00881">
    <property type="entry name" value="CoA_binding"/>
    <property type="match status" value="1"/>
</dbReference>